<proteinExistence type="predicted"/>
<dbReference type="Proteomes" id="UP001178507">
    <property type="component" value="Unassembled WGS sequence"/>
</dbReference>
<evidence type="ECO:0000256" key="1">
    <source>
        <dbReference type="SAM" id="MobiDB-lite"/>
    </source>
</evidence>
<gene>
    <name evidence="2" type="ORF">EVOR1521_LOCUS18706</name>
</gene>
<evidence type="ECO:0000313" key="3">
    <source>
        <dbReference type="Proteomes" id="UP001178507"/>
    </source>
</evidence>
<feature type="compositionally biased region" description="Polar residues" evidence="1">
    <location>
        <begin position="40"/>
        <end position="49"/>
    </location>
</feature>
<evidence type="ECO:0000313" key="2">
    <source>
        <dbReference type="EMBL" id="CAJ1393956.1"/>
    </source>
</evidence>
<feature type="region of interest" description="Disordered" evidence="1">
    <location>
        <begin position="1"/>
        <end position="72"/>
    </location>
</feature>
<accession>A0AA36IUN2</accession>
<feature type="compositionally biased region" description="Basic and acidic residues" evidence="1">
    <location>
        <begin position="219"/>
        <end position="237"/>
    </location>
</feature>
<name>A0AA36IUN2_9DINO</name>
<dbReference type="EMBL" id="CAUJNA010002691">
    <property type="protein sequence ID" value="CAJ1393956.1"/>
    <property type="molecule type" value="Genomic_DNA"/>
</dbReference>
<reference evidence="2" key="1">
    <citation type="submission" date="2023-08" db="EMBL/GenBank/DDBJ databases">
        <authorList>
            <person name="Chen Y."/>
            <person name="Shah S."/>
            <person name="Dougan E. K."/>
            <person name="Thang M."/>
            <person name="Chan C."/>
        </authorList>
    </citation>
    <scope>NUCLEOTIDE SEQUENCE</scope>
</reference>
<dbReference type="AlphaFoldDB" id="A0AA36IUN2"/>
<feature type="compositionally biased region" description="Low complexity" evidence="1">
    <location>
        <begin position="51"/>
        <end position="62"/>
    </location>
</feature>
<organism evidence="2 3">
    <name type="scientific">Effrenium voratum</name>
    <dbReference type="NCBI Taxonomy" id="2562239"/>
    <lineage>
        <taxon>Eukaryota</taxon>
        <taxon>Sar</taxon>
        <taxon>Alveolata</taxon>
        <taxon>Dinophyceae</taxon>
        <taxon>Suessiales</taxon>
        <taxon>Symbiodiniaceae</taxon>
        <taxon>Effrenium</taxon>
    </lineage>
</organism>
<sequence>MDLDPGVSLLSEDSHPGRLVTAEADFERLLEDSVEIEENLSPSPKAPQSTPEPAEPAAEPAEPTAPEPAPAMPKAMLETRPRRARGGSDIFSHSSSAWFVGLVVKNANGYLTIRFIDNEGERKEKLVSCEGSDVAYFGSHLGWISPPGVVAVPSASRAGEVSYLDASLRQKFASPELAWQAFLEHQLDKAPSCARSPEGPLSSSPASGDSRLLSMDGRLSIDGRLPLEGRSDSRLPMDGRLSVGGRLSDGRSSVDSRSPMDGRFPDGRCFADSLPKEGRLFVNDRLPTDGRSQRDGRLADCRSLDSRLALDDGRGSEGRFPLDRRMPSDRYSVDGYLSLDGRQLPAAAPGLEGLDEELARARQAAIQRVRMRRGAAAAFLQKC</sequence>
<comment type="caution">
    <text evidence="2">The sequence shown here is derived from an EMBL/GenBank/DDBJ whole genome shotgun (WGS) entry which is preliminary data.</text>
</comment>
<feature type="compositionally biased region" description="Basic and acidic residues" evidence="1">
    <location>
        <begin position="248"/>
        <end position="266"/>
    </location>
</feature>
<keyword evidence="3" id="KW-1185">Reference proteome</keyword>
<feature type="region of interest" description="Disordered" evidence="1">
    <location>
        <begin position="191"/>
        <end position="269"/>
    </location>
</feature>
<protein>
    <submittedName>
        <fullName evidence="2">Uncharacterized protein</fullName>
    </submittedName>
</protein>